<sequence>MELDTKQKLLISIYSEYQKDLPDMDNVTFESLGVEYLVFKVAVDKLMNEGLINGAVVTFGGRDAAPLHVNIKHCKMTPYGILYVEKKLEIDETLSGEQKVRTVIEKAGKWGWDQFKDFGARVIVEMLK</sequence>
<dbReference type="RefSeq" id="WP_111505135.1">
    <property type="nucleotide sequence ID" value="NZ_CP021965.1"/>
</dbReference>
<accession>A0AAD0P5L6</accession>
<organism evidence="1 2">
    <name type="scientific">Paenibacillus odorifer</name>
    <dbReference type="NCBI Taxonomy" id="189426"/>
    <lineage>
        <taxon>Bacteria</taxon>
        <taxon>Bacillati</taxon>
        <taxon>Bacillota</taxon>
        <taxon>Bacilli</taxon>
        <taxon>Bacillales</taxon>
        <taxon>Paenibacillaceae</taxon>
        <taxon>Paenibacillus</taxon>
    </lineage>
</organism>
<dbReference type="AlphaFoldDB" id="A0AAD0P5L6"/>
<dbReference type="Proteomes" id="UP000249163">
    <property type="component" value="Chromosome"/>
</dbReference>
<reference evidence="1 2" key="1">
    <citation type="submission" date="2017-06" db="EMBL/GenBank/DDBJ databases">
        <title>Complete genome sequence of Paenibacillus odorifer CBA7130.</title>
        <authorList>
            <person name="Nam Y.-D."/>
            <person name="Kang J."/>
            <person name="Chung W.-H."/>
        </authorList>
    </citation>
    <scope>NUCLEOTIDE SEQUENCE [LARGE SCALE GENOMIC DNA]</scope>
    <source>
        <strain evidence="1 2">CBA7130</strain>
    </source>
</reference>
<evidence type="ECO:0000313" key="1">
    <source>
        <dbReference type="EMBL" id="AWV35145.1"/>
    </source>
</evidence>
<protein>
    <submittedName>
        <fullName evidence="1">Uncharacterized protein</fullName>
    </submittedName>
</protein>
<evidence type="ECO:0000313" key="2">
    <source>
        <dbReference type="Proteomes" id="UP000249163"/>
    </source>
</evidence>
<dbReference type="EMBL" id="CP021965">
    <property type="protein sequence ID" value="AWV35145.1"/>
    <property type="molecule type" value="Genomic_DNA"/>
</dbReference>
<name>A0AAD0P5L6_9BACL</name>
<proteinExistence type="predicted"/>
<gene>
    <name evidence="1" type="ORF">CD191_22300</name>
</gene>